<name>B9WKI1_CANDC</name>
<dbReference type="OrthoDB" id="4027274at2759"/>
<proteinExistence type="predicted"/>
<sequence>TKSTINKKLKLLQKCIYDNLIDKIKELDIEKDTIERIESVLNKPKRKPPFTPLEKQCGKLTKKGERCRIAVCYKKTCWVHLTPKEIEEYRELNKSILILI</sequence>
<accession>B9WKI1</accession>
<dbReference type="CGD" id="CAL0000167018">
    <property type="gene designation" value="Cd36_72840"/>
</dbReference>
<dbReference type="VEuPathDB" id="FungiDB:CD36_72840"/>
<dbReference type="RefSeq" id="XP_002421496.1">
    <property type="nucleotide sequence ID" value="XM_002421451.1"/>
</dbReference>
<evidence type="ECO:0000313" key="1">
    <source>
        <dbReference type="CGD" id="CAL0000167018"/>
    </source>
</evidence>
<dbReference type="KEGG" id="cdu:CD36_72840"/>
<dbReference type="HOGENOM" id="CLU_2312711_0_0_1"/>
<organism evidence="2 3">
    <name type="scientific">Candida dubliniensis (strain CD36 / ATCC MYA-646 / CBS 7987 / NCPF 3949 / NRRL Y-17841)</name>
    <name type="common">Yeast</name>
    <dbReference type="NCBI Taxonomy" id="573826"/>
    <lineage>
        <taxon>Eukaryota</taxon>
        <taxon>Fungi</taxon>
        <taxon>Dikarya</taxon>
        <taxon>Ascomycota</taxon>
        <taxon>Saccharomycotina</taxon>
        <taxon>Pichiomycetes</taxon>
        <taxon>Debaryomycetaceae</taxon>
        <taxon>Candida/Lodderomyces clade</taxon>
        <taxon>Candida</taxon>
    </lineage>
</organism>
<evidence type="ECO:0000313" key="3">
    <source>
        <dbReference type="Proteomes" id="UP000002605"/>
    </source>
</evidence>
<dbReference type="GeneID" id="8049191"/>
<dbReference type="EMBL" id="FM992694">
    <property type="protein sequence ID" value="CAX40835.1"/>
    <property type="molecule type" value="Genomic_DNA"/>
</dbReference>
<feature type="non-terminal residue" evidence="2">
    <location>
        <position position="1"/>
    </location>
</feature>
<dbReference type="AlphaFoldDB" id="B9WKI1"/>
<dbReference type="Proteomes" id="UP000002605">
    <property type="component" value="Chromosome 7"/>
</dbReference>
<keyword evidence="2" id="KW-0238">DNA-binding</keyword>
<evidence type="ECO:0000313" key="2">
    <source>
        <dbReference type="EMBL" id="CAX40835.1"/>
    </source>
</evidence>
<dbReference type="GO" id="GO:0003677">
    <property type="term" value="F:DNA binding"/>
    <property type="evidence" value="ECO:0007669"/>
    <property type="project" value="UniProtKB-KW"/>
</dbReference>
<gene>
    <name evidence="1" type="ordered locus">Cd36_72840</name>
    <name evidence="2" type="ORF">CD36_72840</name>
</gene>
<keyword evidence="3" id="KW-1185">Reference proteome</keyword>
<reference evidence="2 3" key="1">
    <citation type="journal article" date="2009" name="Genome Res.">
        <title>Comparative genomics of the fungal pathogens Candida dubliniensis and Candida albicans.</title>
        <authorList>
            <person name="Jackson A.P."/>
            <person name="Gamble J.A."/>
            <person name="Yeomans T."/>
            <person name="Moran G.P."/>
            <person name="Saunders D."/>
            <person name="Harris D."/>
            <person name="Aslett M."/>
            <person name="Barrell J.F."/>
            <person name="Butler G."/>
            <person name="Citiulo F."/>
            <person name="Coleman D.C."/>
            <person name="de Groot P.W.J."/>
            <person name="Goodwin T.J."/>
            <person name="Quail M.A."/>
            <person name="McQuillan J."/>
            <person name="Munro C.A."/>
            <person name="Pain A."/>
            <person name="Poulter R.T."/>
            <person name="Rajandream M.A."/>
            <person name="Renauld H."/>
            <person name="Spiering M.J."/>
            <person name="Tivey A."/>
            <person name="Gow N.A.R."/>
            <person name="Barrell B."/>
            <person name="Sullivan D.J."/>
            <person name="Berriman M."/>
        </authorList>
    </citation>
    <scope>NUCLEOTIDE SEQUENCE [LARGE SCALE GENOMIC DNA]</scope>
    <source>
        <strain evidence="3">CD36 / ATCC MYA-646 / CBS 7987 / NCPF 3949 / NRRL Y-17841</strain>
    </source>
</reference>
<protein>
    <submittedName>
        <fullName evidence="2">DNA-binding protein TRF1 homologue, putative</fullName>
    </submittedName>
</protein>